<dbReference type="InterPro" id="IPR050921">
    <property type="entry name" value="T4SS_GSP_E_ATPase"/>
</dbReference>
<keyword evidence="4" id="KW-1185">Reference proteome</keyword>
<dbReference type="Proteomes" id="UP000199119">
    <property type="component" value="Unassembled WGS sequence"/>
</dbReference>
<dbReference type="PROSITE" id="PS00662">
    <property type="entry name" value="T2SP_E"/>
    <property type="match status" value="1"/>
</dbReference>
<dbReference type="Gene3D" id="3.40.50.300">
    <property type="entry name" value="P-loop containing nucleotide triphosphate hydrolases"/>
    <property type="match status" value="1"/>
</dbReference>
<dbReference type="PANTHER" id="PTHR30486">
    <property type="entry name" value="TWITCHING MOTILITY PROTEIN PILT"/>
    <property type="match status" value="1"/>
</dbReference>
<dbReference type="OrthoDB" id="8905521at2"/>
<evidence type="ECO:0000313" key="4">
    <source>
        <dbReference type="Proteomes" id="UP000199119"/>
    </source>
</evidence>
<dbReference type="SMART" id="SM00382">
    <property type="entry name" value="AAA"/>
    <property type="match status" value="1"/>
</dbReference>
<dbReference type="Pfam" id="PF00437">
    <property type="entry name" value="T2SSE"/>
    <property type="match status" value="1"/>
</dbReference>
<feature type="domain" description="Bacterial type II secretion system protein E" evidence="2">
    <location>
        <begin position="263"/>
        <end position="277"/>
    </location>
</feature>
<evidence type="ECO:0000256" key="1">
    <source>
        <dbReference type="ARBA" id="ARBA00006611"/>
    </source>
</evidence>
<organism evidence="3 4">
    <name type="scientific">Paracidovorax wautersii</name>
    <dbReference type="NCBI Taxonomy" id="1177982"/>
    <lineage>
        <taxon>Bacteria</taxon>
        <taxon>Pseudomonadati</taxon>
        <taxon>Pseudomonadota</taxon>
        <taxon>Betaproteobacteria</taxon>
        <taxon>Burkholderiales</taxon>
        <taxon>Comamonadaceae</taxon>
        <taxon>Paracidovorax</taxon>
    </lineage>
</organism>
<comment type="similarity">
    <text evidence="1">Belongs to the GSP E family.</text>
</comment>
<reference evidence="4" key="1">
    <citation type="submission" date="2016-10" db="EMBL/GenBank/DDBJ databases">
        <authorList>
            <person name="Varghese N."/>
            <person name="Submissions S."/>
        </authorList>
    </citation>
    <scope>NUCLEOTIDE SEQUENCE [LARGE SCALE GENOMIC DNA]</scope>
    <source>
        <strain evidence="4">DSM 27981</strain>
    </source>
</reference>
<dbReference type="RefSeq" id="WP_092942610.1">
    <property type="nucleotide sequence ID" value="NZ_FONX01000032.1"/>
</dbReference>
<dbReference type="GO" id="GO:0016887">
    <property type="term" value="F:ATP hydrolysis activity"/>
    <property type="evidence" value="ECO:0007669"/>
    <property type="project" value="InterPro"/>
</dbReference>
<dbReference type="AlphaFoldDB" id="A0A1I2HX05"/>
<name>A0A1I2HX05_9BURK</name>
<proteinExistence type="inferred from homology"/>
<dbReference type="STRING" id="1177982.SAMN04489711_1321"/>
<dbReference type="EMBL" id="FONX01000032">
    <property type="protein sequence ID" value="SFF32881.1"/>
    <property type="molecule type" value="Genomic_DNA"/>
</dbReference>
<evidence type="ECO:0000259" key="2">
    <source>
        <dbReference type="PROSITE" id="PS00662"/>
    </source>
</evidence>
<accession>A0A1I2HX05</accession>
<evidence type="ECO:0000313" key="3">
    <source>
        <dbReference type="EMBL" id="SFF32881.1"/>
    </source>
</evidence>
<dbReference type="PANTHER" id="PTHR30486:SF12">
    <property type="entry name" value="TYPE IV PILUS ATPASE PILU"/>
    <property type="match status" value="1"/>
</dbReference>
<sequence>MAYQDAALKMADLVTRIFTSQQGALFTDILIEPGLPMRARIAGQEWIDLVNQDEGDKPYVFSEERFDMAMGMFFSVDGRTANQEWKSIVRKAGGSAYPVQDMEIADQVEVAERGEDRALAGLDDSLVLRPLPPMNVGPVVHDRSRNYRVRMSVQQQQGGGYGAIMRCLRQVPHSVDALGLPEEPIKQLLDQRSGLILIAGPTGSGKSTTIAAMINMINQSRTCNICTIEDPIEYIHTRRKSSIVSRELGTDCGSFSAGVEQALRFVPDILVIGEIRDSATMREAVRAAESGILVIATLHAPNAIGAVRKAHGYLASEGDRMGLSGNLVGVIAQSLVLGKERQKFLAFELLDCRASSGDPGGRGVARRTIQSALDEAILTGSDKPFIEFAEDFREGRAGGLSESFKNVLDRLVKRGDIEARRAAMVPSDRETQLYFIRQGK</sequence>
<dbReference type="SUPFAM" id="SSF52540">
    <property type="entry name" value="P-loop containing nucleoside triphosphate hydrolases"/>
    <property type="match status" value="1"/>
</dbReference>
<protein>
    <submittedName>
        <fullName evidence="3">Tfp pilus assembly protein PilT, pilus retraction ATPase</fullName>
    </submittedName>
</protein>
<dbReference type="InterPro" id="IPR027417">
    <property type="entry name" value="P-loop_NTPase"/>
</dbReference>
<dbReference type="InterPro" id="IPR001482">
    <property type="entry name" value="T2SS/T4SS_dom"/>
</dbReference>
<dbReference type="InterPro" id="IPR003593">
    <property type="entry name" value="AAA+_ATPase"/>
</dbReference>
<gene>
    <name evidence="3" type="ORF">SAMN04489711_1321</name>
</gene>